<evidence type="ECO:0008006" key="2">
    <source>
        <dbReference type="Google" id="ProtNLM"/>
    </source>
</evidence>
<sequence length="114" mass="13072">MRSERQHGFENKLIIGDRALDNGISNGLEYAHLMGICHPDFSLDNIYVSEGATGHHVKISSFKVEDYIFFLENKITRSIFGMGRDELAMLRFLENIQPTFWKDLFNTIGLITFG</sequence>
<organism evidence="1">
    <name type="scientific">Ananas comosus var. bracteatus</name>
    <name type="common">red pineapple</name>
    <dbReference type="NCBI Taxonomy" id="296719"/>
    <lineage>
        <taxon>Eukaryota</taxon>
        <taxon>Viridiplantae</taxon>
        <taxon>Streptophyta</taxon>
        <taxon>Embryophyta</taxon>
        <taxon>Tracheophyta</taxon>
        <taxon>Spermatophyta</taxon>
        <taxon>Magnoliopsida</taxon>
        <taxon>Liliopsida</taxon>
        <taxon>Poales</taxon>
        <taxon>Bromeliaceae</taxon>
        <taxon>Bromelioideae</taxon>
        <taxon>Ananas</taxon>
    </lineage>
</organism>
<dbReference type="InterPro" id="IPR008266">
    <property type="entry name" value="Tyr_kinase_AS"/>
</dbReference>
<proteinExistence type="predicted"/>
<dbReference type="EMBL" id="LR862136">
    <property type="protein sequence ID" value="CAD1842345.1"/>
    <property type="molecule type" value="Genomic_DNA"/>
</dbReference>
<dbReference type="InterPro" id="IPR011009">
    <property type="entry name" value="Kinase-like_dom_sf"/>
</dbReference>
<reference evidence="1" key="1">
    <citation type="submission" date="2020-07" db="EMBL/GenBank/DDBJ databases">
        <authorList>
            <person name="Lin J."/>
        </authorList>
    </citation>
    <scope>NUCLEOTIDE SEQUENCE</scope>
</reference>
<protein>
    <recommendedName>
        <fullName evidence="2">Protein kinase domain-containing protein</fullName>
    </recommendedName>
</protein>
<dbReference type="GO" id="GO:0004672">
    <property type="term" value="F:protein kinase activity"/>
    <property type="evidence" value="ECO:0007669"/>
    <property type="project" value="InterPro"/>
</dbReference>
<name>A0A6V7QHN4_ANACO</name>
<dbReference type="Gene3D" id="1.10.510.10">
    <property type="entry name" value="Transferase(Phosphotransferase) domain 1"/>
    <property type="match status" value="1"/>
</dbReference>
<dbReference type="PROSITE" id="PS00109">
    <property type="entry name" value="PROTEIN_KINASE_TYR"/>
    <property type="match status" value="1"/>
</dbReference>
<accession>A0A6V7QHN4</accession>
<dbReference type="AlphaFoldDB" id="A0A6V7QHN4"/>
<gene>
    <name evidence="1" type="ORF">CB5_LOCUS25556</name>
</gene>
<dbReference type="SUPFAM" id="SSF56112">
    <property type="entry name" value="Protein kinase-like (PK-like)"/>
    <property type="match status" value="1"/>
</dbReference>
<evidence type="ECO:0000313" key="1">
    <source>
        <dbReference type="EMBL" id="CAD1842345.1"/>
    </source>
</evidence>